<proteinExistence type="predicted"/>
<reference evidence="3" key="1">
    <citation type="submission" date="2021-02" db="EMBL/GenBank/DDBJ databases">
        <title>First Annotated Genome of the Yellow-green Alga Tribonema minus.</title>
        <authorList>
            <person name="Mahan K.M."/>
        </authorList>
    </citation>
    <scope>NUCLEOTIDE SEQUENCE</scope>
    <source>
        <strain evidence="3">UTEX B ZZ1240</strain>
    </source>
</reference>
<dbReference type="Proteomes" id="UP000664859">
    <property type="component" value="Unassembled WGS sequence"/>
</dbReference>
<keyword evidence="4" id="KW-1185">Reference proteome</keyword>
<name>A0A835ZCX5_9STRA</name>
<evidence type="ECO:0000256" key="1">
    <source>
        <dbReference type="SAM" id="MobiDB-lite"/>
    </source>
</evidence>
<feature type="region of interest" description="Disordered" evidence="1">
    <location>
        <begin position="21"/>
        <end position="93"/>
    </location>
</feature>
<feature type="compositionally biased region" description="Low complexity" evidence="1">
    <location>
        <begin position="33"/>
        <end position="44"/>
    </location>
</feature>
<evidence type="ECO:0000313" key="4">
    <source>
        <dbReference type="Proteomes" id="UP000664859"/>
    </source>
</evidence>
<evidence type="ECO:0000313" key="3">
    <source>
        <dbReference type="EMBL" id="KAG5190768.1"/>
    </source>
</evidence>
<comment type="caution">
    <text evidence="3">The sequence shown here is derived from an EMBL/GenBank/DDBJ whole genome shotgun (WGS) entry which is preliminary data.</text>
</comment>
<protein>
    <submittedName>
        <fullName evidence="3">Uncharacterized protein</fullName>
    </submittedName>
</protein>
<accession>A0A835ZCX5</accession>
<dbReference type="AlphaFoldDB" id="A0A835ZCX5"/>
<evidence type="ECO:0000256" key="2">
    <source>
        <dbReference type="SAM" id="SignalP"/>
    </source>
</evidence>
<keyword evidence="2" id="KW-0732">Signal</keyword>
<gene>
    <name evidence="3" type="ORF">JKP88DRAFT_285699</name>
</gene>
<organism evidence="3 4">
    <name type="scientific">Tribonema minus</name>
    <dbReference type="NCBI Taxonomy" id="303371"/>
    <lineage>
        <taxon>Eukaryota</taxon>
        <taxon>Sar</taxon>
        <taxon>Stramenopiles</taxon>
        <taxon>Ochrophyta</taxon>
        <taxon>PX clade</taxon>
        <taxon>Xanthophyceae</taxon>
        <taxon>Tribonematales</taxon>
        <taxon>Tribonemataceae</taxon>
        <taxon>Tribonema</taxon>
    </lineage>
</organism>
<dbReference type="EMBL" id="JAFCMP010000028">
    <property type="protein sequence ID" value="KAG5190768.1"/>
    <property type="molecule type" value="Genomic_DNA"/>
</dbReference>
<feature type="chain" id="PRO_5032369065" evidence="2">
    <location>
        <begin position="19"/>
        <end position="93"/>
    </location>
</feature>
<feature type="signal peptide" evidence="2">
    <location>
        <begin position="1"/>
        <end position="18"/>
    </location>
</feature>
<feature type="compositionally biased region" description="Basic and acidic residues" evidence="1">
    <location>
        <begin position="69"/>
        <end position="93"/>
    </location>
</feature>
<sequence length="93" mass="9896">MRLLAAALLLLLPVIGQAAEASASQNLKDKELAAAPRSAANRAAHSGRRNLNQPSAHRPVPDGTPRAHRYADSKGNRRANDKDANSSADHKAR</sequence>